<feature type="domain" description="GFO/IDH/MocA-like oxidoreductase" evidence="3">
    <location>
        <begin position="178"/>
        <end position="308"/>
    </location>
</feature>
<dbReference type="Gene3D" id="3.30.360.10">
    <property type="entry name" value="Dihydrodipicolinate Reductase, domain 2"/>
    <property type="match status" value="1"/>
</dbReference>
<dbReference type="Pfam" id="PF22725">
    <property type="entry name" value="GFO_IDH_MocA_C3"/>
    <property type="match status" value="1"/>
</dbReference>
<dbReference type="PANTHER" id="PTHR43818:SF11">
    <property type="entry name" value="BCDNA.GH03377"/>
    <property type="match status" value="1"/>
</dbReference>
<reference evidence="4 5" key="1">
    <citation type="submission" date="2016-11" db="EMBL/GenBank/DDBJ databases">
        <authorList>
            <person name="Jaros S."/>
            <person name="Januszkiewicz K."/>
            <person name="Wedrychowicz H."/>
        </authorList>
    </citation>
    <scope>NUCLEOTIDE SEQUENCE [LARGE SCALE GENOMIC DNA]</scope>
    <source>
        <strain evidence="4 5">CGMCC 4.5723</strain>
    </source>
</reference>
<dbReference type="GO" id="GO:0016491">
    <property type="term" value="F:oxidoreductase activity"/>
    <property type="evidence" value="ECO:0007669"/>
    <property type="project" value="UniProtKB-KW"/>
</dbReference>
<dbReference type="InterPro" id="IPR036291">
    <property type="entry name" value="NAD(P)-bd_dom_sf"/>
</dbReference>
<dbReference type="InterPro" id="IPR055170">
    <property type="entry name" value="GFO_IDH_MocA-like_dom"/>
</dbReference>
<evidence type="ECO:0000313" key="4">
    <source>
        <dbReference type="EMBL" id="SHJ05223.1"/>
    </source>
</evidence>
<dbReference type="Gene3D" id="3.40.50.720">
    <property type="entry name" value="NAD(P)-binding Rossmann-like Domain"/>
    <property type="match status" value="1"/>
</dbReference>
<dbReference type="Proteomes" id="UP000184452">
    <property type="component" value="Unassembled WGS sequence"/>
</dbReference>
<protein>
    <submittedName>
        <fullName evidence="4">Predicted dehydrogenase</fullName>
    </submittedName>
</protein>
<gene>
    <name evidence="4" type="ORF">SAMN05421803_103283</name>
</gene>
<evidence type="ECO:0000313" key="5">
    <source>
        <dbReference type="Proteomes" id="UP000184452"/>
    </source>
</evidence>
<keyword evidence="1" id="KW-0560">Oxidoreductase</keyword>
<feature type="domain" description="Gfo/Idh/MocA-like oxidoreductase N-terminal" evidence="2">
    <location>
        <begin position="52"/>
        <end position="167"/>
    </location>
</feature>
<dbReference type="SUPFAM" id="SSF55347">
    <property type="entry name" value="Glyceraldehyde-3-phosphate dehydrogenase-like, C-terminal domain"/>
    <property type="match status" value="1"/>
</dbReference>
<dbReference type="PANTHER" id="PTHR43818">
    <property type="entry name" value="BCDNA.GH03377"/>
    <property type="match status" value="1"/>
</dbReference>
<evidence type="ECO:0000259" key="2">
    <source>
        <dbReference type="Pfam" id="PF01408"/>
    </source>
</evidence>
<evidence type="ECO:0000256" key="1">
    <source>
        <dbReference type="ARBA" id="ARBA00023002"/>
    </source>
</evidence>
<proteinExistence type="predicted"/>
<name>A0A1M6G5L2_9ACTN</name>
<sequence length="410" mass="42822">MIVSKEPIAVTFLNFCLTVDISPAYGATMSVSKVTSIGSGSDVGATVPNAYRAAVIGTGFMGRVHSHAVRAHGGAVVGVAGSSREKAEAFRSANGVGRAHADALDLVRSDDVDVVHVCVPNHLHAPLTLAALAAGKHVVCEKPLATDAATAREMTSAAADAGLVAVVPFAYRFHPMAREARALVAAGAIGRVGLAHGGYLQDWLLYPQEDNWRVDPRIGGPTRAFGDIGSHWCDMLEFVTGDRITAVSALTGRFNDVRDGRPVDTEDLVTLQFTTAGGAVGSAVISQVSPGRKNSLVLEVSGTEGSLRFDQERPETLWAGGRGRTGIISRDAPDLSRDAARLATTPVGHPQGYQDCFNALVADTADAVSGGSPEGLPVFADGLRAAVIAEAVLLSARERRWVDVSEVDRG</sequence>
<dbReference type="GO" id="GO:0000166">
    <property type="term" value="F:nucleotide binding"/>
    <property type="evidence" value="ECO:0007669"/>
    <property type="project" value="InterPro"/>
</dbReference>
<dbReference type="Pfam" id="PF01408">
    <property type="entry name" value="GFO_IDH_MocA"/>
    <property type="match status" value="1"/>
</dbReference>
<dbReference type="SUPFAM" id="SSF51735">
    <property type="entry name" value="NAD(P)-binding Rossmann-fold domains"/>
    <property type="match status" value="1"/>
</dbReference>
<accession>A0A1M6G5L2</accession>
<evidence type="ECO:0000259" key="3">
    <source>
        <dbReference type="Pfam" id="PF22725"/>
    </source>
</evidence>
<dbReference type="AlphaFoldDB" id="A0A1M6G5L2"/>
<dbReference type="EMBL" id="FQZK01000003">
    <property type="protein sequence ID" value="SHJ05223.1"/>
    <property type="molecule type" value="Genomic_DNA"/>
</dbReference>
<dbReference type="STRING" id="758803.SAMN05421803_103283"/>
<dbReference type="InterPro" id="IPR050463">
    <property type="entry name" value="Gfo/Idh/MocA_oxidrdct_glycsds"/>
</dbReference>
<keyword evidence="5" id="KW-1185">Reference proteome</keyword>
<dbReference type="InterPro" id="IPR000683">
    <property type="entry name" value="Gfo/Idh/MocA-like_OxRdtase_N"/>
</dbReference>
<organism evidence="4 5">
    <name type="scientific">Nocardiopsis flavescens</name>
    <dbReference type="NCBI Taxonomy" id="758803"/>
    <lineage>
        <taxon>Bacteria</taxon>
        <taxon>Bacillati</taxon>
        <taxon>Actinomycetota</taxon>
        <taxon>Actinomycetes</taxon>
        <taxon>Streptosporangiales</taxon>
        <taxon>Nocardiopsidaceae</taxon>
        <taxon>Nocardiopsis</taxon>
    </lineage>
</organism>